<dbReference type="AlphaFoldDB" id="A0A128A0L9"/>
<keyword evidence="7" id="KW-1185">Reference proteome</keyword>
<evidence type="ECO:0000313" key="7">
    <source>
        <dbReference type="Proteomes" id="UP000196239"/>
    </source>
</evidence>
<dbReference type="Proteomes" id="UP000196239">
    <property type="component" value="Chromosome 1"/>
</dbReference>
<comment type="similarity">
    <text evidence="2">Belongs to the NAD(P)-dependent epimerase/dehydratase family. GDP-mannose 4,6-dehydratase subfamily.</text>
</comment>
<evidence type="ECO:0000313" key="6">
    <source>
        <dbReference type="EMBL" id="CUR50904.1"/>
    </source>
</evidence>
<dbReference type="EMBL" id="LN890280">
    <property type="protein sequence ID" value="CUR50904.1"/>
    <property type="molecule type" value="Genomic_DNA"/>
</dbReference>
<evidence type="ECO:0000256" key="1">
    <source>
        <dbReference type="ARBA" id="ARBA00001937"/>
    </source>
</evidence>
<sequence>MLLSKGYKVYGTFRRTSTPNFWRLMALDIYSKLHLIPADLLDMGSLIEAIKISDPHEVYNLAAASFVSTAFEQPVGNAEITGIAVTKLLESIRFLNPKIKFYQASSSEMFGNVNTKFQNENTHFSPASPYGVSKLYAQWITKVYRDAYGIFATNGLLFNHESPLRGIEFVSRKITNGVAKISLGLEKNLVLGNINAKRDWGFAPEYMEAVHLMLQQEKPGDFVISTGESHSVKDFAKLAFEIVGLDWRKFVKIDKRFFRPMDVDHLRGDYSKAKRKIGWQPKTNFEGLVKIMLNEDIKRWKMSLDGKFFPWDAPLYPNESKVITRLSKENIRSSTKYNNNRN</sequence>
<dbReference type="Pfam" id="PF16363">
    <property type="entry name" value="GDP_Man_Dehyd"/>
    <property type="match status" value="1"/>
</dbReference>
<dbReference type="GO" id="GO:0042351">
    <property type="term" value="P:'de novo' GDP-L-fucose biosynthetic process"/>
    <property type="evidence" value="ECO:0007669"/>
    <property type="project" value="TreeGrafter"/>
</dbReference>
<evidence type="ECO:0000256" key="2">
    <source>
        <dbReference type="ARBA" id="ARBA00009263"/>
    </source>
</evidence>
<gene>
    <name evidence="6" type="primary">gca</name>
    <name evidence="6" type="ORF">NDEV_0139</name>
</gene>
<proteinExistence type="inferred from homology"/>
<dbReference type="InterPro" id="IPR036291">
    <property type="entry name" value="NAD(P)-bd_dom_sf"/>
</dbReference>
<evidence type="ECO:0000259" key="5">
    <source>
        <dbReference type="Pfam" id="PF16363"/>
    </source>
</evidence>
<feature type="domain" description="NAD(P)-binding" evidence="5">
    <location>
        <begin position="2"/>
        <end position="292"/>
    </location>
</feature>
<dbReference type="InterPro" id="IPR006368">
    <property type="entry name" value="GDP_Man_deHydtase"/>
</dbReference>
<name>A0A128A0L9_9ARCH</name>
<dbReference type="PANTHER" id="PTHR43715">
    <property type="entry name" value="GDP-MANNOSE 4,6-DEHYDRATASE"/>
    <property type="match status" value="1"/>
</dbReference>
<protein>
    <recommendedName>
        <fullName evidence="3">GDP-mannose 4,6-dehydratase</fullName>
        <ecNumber evidence="3">4.2.1.47</ecNumber>
    </recommendedName>
</protein>
<dbReference type="EC" id="4.2.1.47" evidence="3"/>
<dbReference type="KEGG" id="ndv:NDEV_0139"/>
<reference evidence="7" key="1">
    <citation type="submission" date="2015-10" db="EMBL/GenBank/DDBJ databases">
        <authorList>
            <person name="Lehtovirta-Morley L.E."/>
            <person name="Vieille C."/>
        </authorList>
    </citation>
    <scope>NUCLEOTIDE SEQUENCE [LARGE SCALE GENOMIC DNA]</scope>
</reference>
<dbReference type="PANTHER" id="PTHR43715:SF1">
    <property type="entry name" value="GDP-MANNOSE 4,6 DEHYDRATASE"/>
    <property type="match status" value="1"/>
</dbReference>
<accession>A0A128A0L9</accession>
<dbReference type="Gene3D" id="3.90.25.10">
    <property type="entry name" value="UDP-galactose 4-epimerase, domain 1"/>
    <property type="match status" value="1"/>
</dbReference>
<evidence type="ECO:0000256" key="3">
    <source>
        <dbReference type="ARBA" id="ARBA00011989"/>
    </source>
</evidence>
<dbReference type="FunFam" id="3.40.50.720:FF:000924">
    <property type="entry name" value="GDP-mannose 4,6 dehydratase"/>
    <property type="match status" value="1"/>
</dbReference>
<organism evidence="6 7">
    <name type="scientific">Nitrosotalea devaniterrae</name>
    <dbReference type="NCBI Taxonomy" id="1078905"/>
    <lineage>
        <taxon>Archaea</taxon>
        <taxon>Nitrososphaerota</taxon>
        <taxon>Nitrososphaeria</taxon>
        <taxon>Nitrosotaleales</taxon>
        <taxon>Nitrosotaleaceae</taxon>
        <taxon>Nitrosotalea</taxon>
    </lineage>
</organism>
<dbReference type="SUPFAM" id="SSF51735">
    <property type="entry name" value="NAD(P)-binding Rossmann-fold domains"/>
    <property type="match status" value="1"/>
</dbReference>
<dbReference type="GO" id="GO:0008446">
    <property type="term" value="F:GDP-mannose 4,6-dehydratase activity"/>
    <property type="evidence" value="ECO:0007669"/>
    <property type="project" value="UniProtKB-EC"/>
</dbReference>
<dbReference type="CDD" id="cd05260">
    <property type="entry name" value="GDP_MD_SDR_e"/>
    <property type="match status" value="1"/>
</dbReference>
<keyword evidence="4 6" id="KW-0456">Lyase</keyword>
<dbReference type="Gene3D" id="3.40.50.720">
    <property type="entry name" value="NAD(P)-binding Rossmann-like Domain"/>
    <property type="match status" value="1"/>
</dbReference>
<dbReference type="InterPro" id="IPR016040">
    <property type="entry name" value="NAD(P)-bd_dom"/>
</dbReference>
<comment type="cofactor">
    <cofactor evidence="1">
        <name>NADP(+)</name>
        <dbReference type="ChEBI" id="CHEBI:58349"/>
    </cofactor>
</comment>
<evidence type="ECO:0000256" key="4">
    <source>
        <dbReference type="ARBA" id="ARBA00023239"/>
    </source>
</evidence>